<gene>
    <name evidence="5" type="primary">prmC</name>
    <name evidence="8" type="ORF">Lupro_13025</name>
</gene>
<dbReference type="InterPro" id="IPR050320">
    <property type="entry name" value="N5-glutamine_MTase"/>
</dbReference>
<dbReference type="InterPro" id="IPR019874">
    <property type="entry name" value="RF_methyltr_PrmC"/>
</dbReference>
<dbReference type="NCBIfam" id="TIGR00536">
    <property type="entry name" value="hemK_fam"/>
    <property type="match status" value="1"/>
</dbReference>
<dbReference type="InterPro" id="IPR002052">
    <property type="entry name" value="DNA_methylase_N6_adenine_CS"/>
</dbReference>
<accession>A0A0X8G8T6</accession>
<dbReference type="Gene3D" id="3.40.50.150">
    <property type="entry name" value="Vaccinia Virus protein VP39"/>
    <property type="match status" value="1"/>
</dbReference>
<dbReference type="AlphaFoldDB" id="A0A0X8G8T6"/>
<dbReference type="InterPro" id="IPR029063">
    <property type="entry name" value="SAM-dependent_MTases_sf"/>
</dbReference>
<name>A0A0X8G8T6_9FLAO</name>
<dbReference type="InterPro" id="IPR040758">
    <property type="entry name" value="PrmC_N"/>
</dbReference>
<keyword evidence="2 5" id="KW-0808">Transferase</keyword>
<dbReference type="GO" id="GO:0032259">
    <property type="term" value="P:methylation"/>
    <property type="evidence" value="ECO:0007669"/>
    <property type="project" value="UniProtKB-KW"/>
</dbReference>
<dbReference type="HAMAP" id="MF_02126">
    <property type="entry name" value="RF_methyltr_PrmC"/>
    <property type="match status" value="1"/>
</dbReference>
<dbReference type="Pfam" id="PF17827">
    <property type="entry name" value="PrmC_N"/>
    <property type="match status" value="1"/>
</dbReference>
<evidence type="ECO:0000259" key="7">
    <source>
        <dbReference type="Pfam" id="PF17827"/>
    </source>
</evidence>
<proteinExistence type="inferred from homology"/>
<dbReference type="PANTHER" id="PTHR18895:SF74">
    <property type="entry name" value="MTRF1L RELEASE FACTOR GLUTAMINE METHYLTRANSFERASE"/>
    <property type="match status" value="1"/>
</dbReference>
<dbReference type="SUPFAM" id="SSF53335">
    <property type="entry name" value="S-adenosyl-L-methionine-dependent methyltransferases"/>
    <property type="match status" value="1"/>
</dbReference>
<dbReference type="Proteomes" id="UP000059672">
    <property type="component" value="Chromosome"/>
</dbReference>
<feature type="domain" description="Methyltransferase small" evidence="6">
    <location>
        <begin position="113"/>
        <end position="199"/>
    </location>
</feature>
<feature type="domain" description="Release factor glutamine methyltransferase N-terminal" evidence="7">
    <location>
        <begin position="29"/>
        <end position="76"/>
    </location>
</feature>
<evidence type="ECO:0000256" key="1">
    <source>
        <dbReference type="ARBA" id="ARBA00022603"/>
    </source>
</evidence>
<keyword evidence="3 5" id="KW-0949">S-adenosyl-L-methionine</keyword>
<reference evidence="9" key="1">
    <citation type="submission" date="2015-12" db="EMBL/GenBank/DDBJ databases">
        <title>Complete genome sequence of Lutibacter profundus strain LP1.</title>
        <authorList>
            <person name="Wissuwa J."/>
            <person name="Le Moine Bauer S."/>
            <person name="Stokke R."/>
            <person name="Dahle H."/>
            <person name="Steen I.H."/>
        </authorList>
    </citation>
    <scope>NUCLEOTIDE SEQUENCE [LARGE SCALE GENOMIC DNA]</scope>
    <source>
        <strain evidence="9">LP1</strain>
    </source>
</reference>
<protein>
    <recommendedName>
        <fullName evidence="5">Release factor glutamine methyltransferase</fullName>
        <shortName evidence="5">RF MTase</shortName>
        <ecNumber evidence="5">2.1.1.297</ecNumber>
    </recommendedName>
    <alternativeName>
        <fullName evidence="5">N5-glutamine methyltransferase PrmC</fullName>
    </alternativeName>
    <alternativeName>
        <fullName evidence="5">Protein-(glutamine-N5) MTase PrmC</fullName>
    </alternativeName>
    <alternativeName>
        <fullName evidence="5">Protein-glutamine N-methyltransferase PrmC</fullName>
    </alternativeName>
</protein>
<keyword evidence="1 5" id="KW-0489">Methyltransferase</keyword>
<dbReference type="EMBL" id="CP013355">
    <property type="protein sequence ID" value="AMC12126.1"/>
    <property type="molecule type" value="Genomic_DNA"/>
</dbReference>
<dbReference type="PROSITE" id="PS00092">
    <property type="entry name" value="N6_MTASE"/>
    <property type="match status" value="1"/>
</dbReference>
<evidence type="ECO:0000313" key="8">
    <source>
        <dbReference type="EMBL" id="AMC12126.1"/>
    </source>
</evidence>
<dbReference type="Gene3D" id="1.10.8.10">
    <property type="entry name" value="DNA helicase RuvA subunit, C-terminal domain"/>
    <property type="match status" value="1"/>
</dbReference>
<dbReference type="InterPro" id="IPR004556">
    <property type="entry name" value="HemK-like"/>
</dbReference>
<evidence type="ECO:0000256" key="2">
    <source>
        <dbReference type="ARBA" id="ARBA00022679"/>
    </source>
</evidence>
<evidence type="ECO:0000256" key="5">
    <source>
        <dbReference type="HAMAP-Rule" id="MF_02126"/>
    </source>
</evidence>
<feature type="binding site" evidence="5">
    <location>
        <position position="144"/>
    </location>
    <ligand>
        <name>S-adenosyl-L-methionine</name>
        <dbReference type="ChEBI" id="CHEBI:59789"/>
    </ligand>
</feature>
<dbReference type="PATRIC" id="fig|1622118.3.peg.2671"/>
<dbReference type="KEGG" id="lut:Lupro_13025"/>
<sequence length="282" mass="32205">MNLFSFKKYFFSELSTSFPKTEIQSFFNILIEHTLKLSRVEIALNPAVEISKTHLYFLQKALSSLKKSIPIQYIIGETAFYGLTFKVSKNVLIPRPETEELVNWVLNDTKHIDNINILDIGTGSGCIAISIAKNIPNTKVYALDISSKALKIAKENAKLNNVNIEFIEADILNFTKPNKKFDIIISNPPYVRELEKEQMQKNVLANEPHLALFVKNENPLLFYNKIADFAVANLKQNGSIYFEINQYLGKETVSLLKSKEFKNIKLKKDIFGVHRMLKATII</sequence>
<comment type="function">
    <text evidence="5">Methylates the class 1 translation termination release factors RF1/PrfA and RF2/PrfB on the glutamine residue of the universally conserved GGQ motif.</text>
</comment>
<evidence type="ECO:0000256" key="3">
    <source>
        <dbReference type="ARBA" id="ARBA00022691"/>
    </source>
</evidence>
<comment type="catalytic activity">
    <reaction evidence="4 5">
        <text>L-glutaminyl-[peptide chain release factor] + S-adenosyl-L-methionine = N(5)-methyl-L-glutaminyl-[peptide chain release factor] + S-adenosyl-L-homocysteine + H(+)</text>
        <dbReference type="Rhea" id="RHEA:42896"/>
        <dbReference type="Rhea" id="RHEA-COMP:10271"/>
        <dbReference type="Rhea" id="RHEA-COMP:10272"/>
        <dbReference type="ChEBI" id="CHEBI:15378"/>
        <dbReference type="ChEBI" id="CHEBI:30011"/>
        <dbReference type="ChEBI" id="CHEBI:57856"/>
        <dbReference type="ChEBI" id="CHEBI:59789"/>
        <dbReference type="ChEBI" id="CHEBI:61891"/>
        <dbReference type="EC" id="2.1.1.297"/>
    </reaction>
</comment>
<dbReference type="InterPro" id="IPR007848">
    <property type="entry name" value="Small_mtfrase_dom"/>
</dbReference>
<dbReference type="GO" id="GO:0003676">
    <property type="term" value="F:nucleic acid binding"/>
    <property type="evidence" value="ECO:0007669"/>
    <property type="project" value="InterPro"/>
</dbReference>
<evidence type="ECO:0000313" key="9">
    <source>
        <dbReference type="Proteomes" id="UP000059672"/>
    </source>
</evidence>
<keyword evidence="9" id="KW-1185">Reference proteome</keyword>
<comment type="caution">
    <text evidence="5">Lacks conserved residue(s) required for the propagation of feature annotation.</text>
</comment>
<comment type="similarity">
    <text evidence="5">Belongs to the protein N5-glutamine methyltransferase family. PrmC subfamily.</text>
</comment>
<feature type="binding site" evidence="5">
    <location>
        <position position="187"/>
    </location>
    <ligand>
        <name>S-adenosyl-L-methionine</name>
        <dbReference type="ChEBI" id="CHEBI:59789"/>
    </ligand>
</feature>
<dbReference type="NCBIfam" id="TIGR03534">
    <property type="entry name" value="RF_mod_PrmC"/>
    <property type="match status" value="1"/>
</dbReference>
<dbReference type="OrthoDB" id="9800643at2"/>
<dbReference type="GO" id="GO:0102559">
    <property type="term" value="F:peptide chain release factor N(5)-glutamine methyltransferase activity"/>
    <property type="evidence" value="ECO:0007669"/>
    <property type="project" value="UniProtKB-EC"/>
</dbReference>
<feature type="binding site" evidence="5">
    <location>
        <begin position="187"/>
        <end position="190"/>
    </location>
    <ligand>
        <name>substrate</name>
    </ligand>
</feature>
<reference evidence="8 9" key="2">
    <citation type="journal article" date="2016" name="Int. J. Syst. Evol. Microbiol.">
        <title>Lutibacter profundi sp. nov., isolated from a deep-sea hydrothermal system on the Arctic Mid-Ocean Ridge and emended description of the genus Lutibacter.</title>
        <authorList>
            <person name="Le Moine Bauer S."/>
            <person name="Roalkvam I."/>
            <person name="Steen I.H."/>
            <person name="Dahle H."/>
        </authorList>
    </citation>
    <scope>NUCLEOTIDE SEQUENCE [LARGE SCALE GENOMIC DNA]</scope>
    <source>
        <strain evidence="8 9">LP1</strain>
    </source>
</reference>
<evidence type="ECO:0000256" key="4">
    <source>
        <dbReference type="ARBA" id="ARBA00048391"/>
    </source>
</evidence>
<evidence type="ECO:0000259" key="6">
    <source>
        <dbReference type="Pfam" id="PF05175"/>
    </source>
</evidence>
<dbReference type="STRING" id="1622118.Lupro_13025"/>
<dbReference type="PANTHER" id="PTHR18895">
    <property type="entry name" value="HEMK METHYLTRANSFERASE"/>
    <property type="match status" value="1"/>
</dbReference>
<dbReference type="CDD" id="cd02440">
    <property type="entry name" value="AdoMet_MTases"/>
    <property type="match status" value="1"/>
</dbReference>
<feature type="binding site" evidence="5">
    <location>
        <begin position="121"/>
        <end position="125"/>
    </location>
    <ligand>
        <name>S-adenosyl-L-methionine</name>
        <dbReference type="ChEBI" id="CHEBI:59789"/>
    </ligand>
</feature>
<dbReference type="RefSeq" id="WP_068211248.1">
    <property type="nucleotide sequence ID" value="NZ_CP013355.1"/>
</dbReference>
<dbReference type="Pfam" id="PF05175">
    <property type="entry name" value="MTS"/>
    <property type="match status" value="1"/>
</dbReference>
<dbReference type="EC" id="2.1.1.297" evidence="5"/>
<organism evidence="8 9">
    <name type="scientific">Lutibacter profundi</name>
    <dbReference type="NCBI Taxonomy" id="1622118"/>
    <lineage>
        <taxon>Bacteria</taxon>
        <taxon>Pseudomonadati</taxon>
        <taxon>Bacteroidota</taxon>
        <taxon>Flavobacteriia</taxon>
        <taxon>Flavobacteriales</taxon>
        <taxon>Flavobacteriaceae</taxon>
        <taxon>Lutibacter</taxon>
    </lineage>
</organism>